<name>A0A5W8UMT7_SALET</name>
<feature type="chain" id="PRO_5036154015" evidence="1">
    <location>
        <begin position="29"/>
        <end position="360"/>
    </location>
</feature>
<reference evidence="3" key="3">
    <citation type="submission" date="2019-10" db="EMBL/GenBank/DDBJ databases">
        <authorList>
            <consortium name="NCBI Pathogen Detection Project"/>
        </authorList>
    </citation>
    <scope>NUCLEOTIDE SEQUENCE</scope>
    <source>
        <strain evidence="3">Salmonella enterica</strain>
    </source>
</reference>
<feature type="signal peptide" evidence="1">
    <location>
        <begin position="1"/>
        <end position="28"/>
    </location>
</feature>
<dbReference type="InterPro" id="IPR008966">
    <property type="entry name" value="Adhesion_dom_sf"/>
</dbReference>
<dbReference type="Gene3D" id="2.60.40.1090">
    <property type="entry name" value="Fimbrial-type adhesion domain"/>
    <property type="match status" value="1"/>
</dbReference>
<organism evidence="2">
    <name type="scientific">Salmonella enterica subsp. enterica serovar Bareilly</name>
    <dbReference type="NCBI Taxonomy" id="58096"/>
    <lineage>
        <taxon>Bacteria</taxon>
        <taxon>Pseudomonadati</taxon>
        <taxon>Pseudomonadota</taxon>
        <taxon>Gammaproteobacteria</taxon>
        <taxon>Enterobacterales</taxon>
        <taxon>Enterobacteriaceae</taxon>
        <taxon>Salmonella</taxon>
    </lineage>
</organism>
<dbReference type="GO" id="GO:0007155">
    <property type="term" value="P:cell adhesion"/>
    <property type="evidence" value="ECO:0007669"/>
    <property type="project" value="InterPro"/>
</dbReference>
<comment type="caution">
    <text evidence="2">The sequence shown here is derived from an EMBL/GenBank/DDBJ whole genome shotgun (WGS) entry which is preliminary data.</text>
</comment>
<accession>A0A5W8UMT7</accession>
<keyword evidence="1" id="KW-0732">Signal</keyword>
<proteinExistence type="predicted"/>
<dbReference type="GO" id="GO:0009289">
    <property type="term" value="C:pilus"/>
    <property type="evidence" value="ECO:0007669"/>
    <property type="project" value="InterPro"/>
</dbReference>
<dbReference type="EMBL" id="DAAGAC010000188">
    <property type="protein sequence ID" value="HAB2219019.1"/>
    <property type="molecule type" value="Genomic_DNA"/>
</dbReference>
<evidence type="ECO:0000256" key="1">
    <source>
        <dbReference type="SAM" id="SignalP"/>
    </source>
</evidence>
<evidence type="ECO:0000313" key="4">
    <source>
        <dbReference type="EMBL" id="HAB2219019.1"/>
    </source>
</evidence>
<protein>
    <submittedName>
        <fullName evidence="2">Adhesion protein</fullName>
    </submittedName>
</protein>
<evidence type="ECO:0000313" key="2">
    <source>
        <dbReference type="EMBL" id="EBY2247999.1"/>
    </source>
</evidence>
<dbReference type="SUPFAM" id="SSF49401">
    <property type="entry name" value="Bacterial adhesins"/>
    <property type="match status" value="1"/>
</dbReference>
<dbReference type="EMBL" id="AAHNMO010000004">
    <property type="protein sequence ID" value="EBY2247999.1"/>
    <property type="molecule type" value="Genomic_DNA"/>
</dbReference>
<gene>
    <name evidence="2" type="ORF">DU824_03645</name>
    <name evidence="4" type="ORF">GB207_21810</name>
    <name evidence="3" type="ORF">GBV87_04085</name>
</gene>
<reference evidence="2" key="2">
    <citation type="submission" date="2018-07" db="EMBL/GenBank/DDBJ databases">
        <authorList>
            <person name="Ashton P.M."/>
            <person name="Dallman T."/>
            <person name="Nair S."/>
            <person name="De Pinna E."/>
            <person name="Peters T."/>
            <person name="Grant K."/>
        </authorList>
    </citation>
    <scope>NUCLEOTIDE SEQUENCE</scope>
    <source>
        <strain evidence="2">391740</strain>
    </source>
</reference>
<evidence type="ECO:0000313" key="3">
    <source>
        <dbReference type="EMBL" id="HAB2094180.1"/>
    </source>
</evidence>
<dbReference type="EMBL" id="DAAFZB010000002">
    <property type="protein sequence ID" value="HAB2094180.1"/>
    <property type="molecule type" value="Genomic_DNA"/>
</dbReference>
<sequence>MTGRLFNMKSLILSGVFFFFAVCDSAQAAIEWSYCNATGSVNIQNINIKAGQYGTGDELQTIKDIPFSYTCITAINTYSEPYNATISLKNVQPMVEALKKSGLGMELFIQEGSRDPVKFSWRKIQAGFAGWSSSKIFGQELEQNKTYNLSGKLTVRIYVEQSFKYGFLNINVPASTFDILPYKPSTVPPPTKPYTPLSVSAFNIRMIPDNSGKVIISPSATIKMGHFYTEYKETMVPREVPREVPFTVTAQQNVGTQTPFVAPLAIEFRTNDLTLADADSTVILKNNKQENNGFRLSVIDVDNNTPVKFNMKTDMGSIHLDNGAGGKIIKQYKAKVEAIPGAVIKTGAFSAAMTVIVTYN</sequence>
<reference evidence="3" key="1">
    <citation type="journal article" date="2018" name="Genome Biol.">
        <title>SKESA: strategic k-mer extension for scrupulous assemblies.</title>
        <authorList>
            <person name="Souvorov A."/>
            <person name="Agarwala R."/>
            <person name="Lipman D.J."/>
        </authorList>
    </citation>
    <scope>NUCLEOTIDE SEQUENCE</scope>
    <source>
        <strain evidence="3">Salmonella enterica</strain>
    </source>
</reference>
<dbReference type="AlphaFoldDB" id="A0A5W8UMT7"/>
<dbReference type="InterPro" id="IPR036937">
    <property type="entry name" value="Adhesion_dom_fimbrial_sf"/>
</dbReference>